<evidence type="ECO:0000313" key="2">
    <source>
        <dbReference type="EMBL" id="KZV57181.1"/>
    </source>
</evidence>
<feature type="region of interest" description="Disordered" evidence="1">
    <location>
        <begin position="59"/>
        <end position="79"/>
    </location>
</feature>
<protein>
    <submittedName>
        <fullName evidence="2">Oligopeptide transporter 3-like</fullName>
    </submittedName>
</protein>
<dbReference type="AlphaFoldDB" id="A0A2Z7DBP6"/>
<name>A0A2Z7DBP6_9LAMI</name>
<feature type="compositionally biased region" description="Gly residues" evidence="1">
    <location>
        <begin position="59"/>
        <end position="74"/>
    </location>
</feature>
<dbReference type="EMBL" id="KQ987416">
    <property type="protein sequence ID" value="KZV57181.1"/>
    <property type="molecule type" value="Genomic_DNA"/>
</dbReference>
<reference evidence="2 3" key="1">
    <citation type="journal article" date="2015" name="Proc. Natl. Acad. Sci. U.S.A.">
        <title>The resurrection genome of Boea hygrometrica: A blueprint for survival of dehydration.</title>
        <authorList>
            <person name="Xiao L."/>
            <person name="Yang G."/>
            <person name="Zhang L."/>
            <person name="Yang X."/>
            <person name="Zhao S."/>
            <person name="Ji Z."/>
            <person name="Zhou Q."/>
            <person name="Hu M."/>
            <person name="Wang Y."/>
            <person name="Chen M."/>
            <person name="Xu Y."/>
            <person name="Jin H."/>
            <person name="Xiao X."/>
            <person name="Hu G."/>
            <person name="Bao F."/>
            <person name="Hu Y."/>
            <person name="Wan P."/>
            <person name="Li L."/>
            <person name="Deng X."/>
            <person name="Kuang T."/>
            <person name="Xiang C."/>
            <person name="Zhu J.K."/>
            <person name="Oliver M.J."/>
            <person name="He Y."/>
        </authorList>
    </citation>
    <scope>NUCLEOTIDE SEQUENCE [LARGE SCALE GENOMIC DNA]</scope>
    <source>
        <strain evidence="3">cv. XS01</strain>
    </source>
</reference>
<gene>
    <name evidence="2" type="ORF">F511_13073</name>
</gene>
<evidence type="ECO:0000256" key="1">
    <source>
        <dbReference type="SAM" id="MobiDB-lite"/>
    </source>
</evidence>
<accession>A0A2Z7DBP6</accession>
<evidence type="ECO:0000313" key="3">
    <source>
        <dbReference type="Proteomes" id="UP000250235"/>
    </source>
</evidence>
<keyword evidence="3" id="KW-1185">Reference proteome</keyword>
<dbReference type="Proteomes" id="UP000250235">
    <property type="component" value="Unassembled WGS sequence"/>
</dbReference>
<proteinExistence type="predicted"/>
<sequence>MVIQWRSRGGPWRKGRVALRISRAKVHARHARTKRRSLPLSDGSAARFRPWLKRWSGLGGSAGPGGGPAGGAPAMGGQSMAAEGENSRLVACVGVRLGLLVLHGPVRLVYDGRNRDIGPDEPLFMYYELMDPCDHDMVKWRHRGVRDPEIEHVGPLGSLGLNGAGDDLADFIPTDGEDL</sequence>
<organism evidence="2 3">
    <name type="scientific">Dorcoceras hygrometricum</name>
    <dbReference type="NCBI Taxonomy" id="472368"/>
    <lineage>
        <taxon>Eukaryota</taxon>
        <taxon>Viridiplantae</taxon>
        <taxon>Streptophyta</taxon>
        <taxon>Embryophyta</taxon>
        <taxon>Tracheophyta</taxon>
        <taxon>Spermatophyta</taxon>
        <taxon>Magnoliopsida</taxon>
        <taxon>eudicotyledons</taxon>
        <taxon>Gunneridae</taxon>
        <taxon>Pentapetalae</taxon>
        <taxon>asterids</taxon>
        <taxon>lamiids</taxon>
        <taxon>Lamiales</taxon>
        <taxon>Gesneriaceae</taxon>
        <taxon>Didymocarpoideae</taxon>
        <taxon>Trichosporeae</taxon>
        <taxon>Loxocarpinae</taxon>
        <taxon>Dorcoceras</taxon>
    </lineage>
</organism>